<feature type="compositionally biased region" description="Low complexity" evidence="1">
    <location>
        <begin position="1"/>
        <end position="17"/>
    </location>
</feature>
<sequence length="81" mass="8568">MSNNNANNATGGNNNAGFSQAVHTNAINAPPTSLSLGAPKLETKPLSDTEKMKKSTYHKEQLALAQTAKTKAEDKSKPSKK</sequence>
<feature type="compositionally biased region" description="Basic and acidic residues" evidence="1">
    <location>
        <begin position="70"/>
        <end position="81"/>
    </location>
</feature>
<dbReference type="AlphaFoldDB" id="A0A165MF70"/>
<feature type="region of interest" description="Disordered" evidence="1">
    <location>
        <begin position="1"/>
        <end position="81"/>
    </location>
</feature>
<keyword evidence="3" id="KW-1185">Reference proteome</keyword>
<evidence type="ECO:0000313" key="2">
    <source>
        <dbReference type="EMBL" id="KZV99181.1"/>
    </source>
</evidence>
<evidence type="ECO:0000313" key="3">
    <source>
        <dbReference type="Proteomes" id="UP000077266"/>
    </source>
</evidence>
<reference evidence="2 3" key="1">
    <citation type="journal article" date="2016" name="Mol. Biol. Evol.">
        <title>Comparative Genomics of Early-Diverging Mushroom-Forming Fungi Provides Insights into the Origins of Lignocellulose Decay Capabilities.</title>
        <authorList>
            <person name="Nagy L.G."/>
            <person name="Riley R."/>
            <person name="Tritt A."/>
            <person name="Adam C."/>
            <person name="Daum C."/>
            <person name="Floudas D."/>
            <person name="Sun H."/>
            <person name="Yadav J.S."/>
            <person name="Pangilinan J."/>
            <person name="Larsson K.H."/>
            <person name="Matsuura K."/>
            <person name="Barry K."/>
            <person name="Labutti K."/>
            <person name="Kuo R."/>
            <person name="Ohm R.A."/>
            <person name="Bhattacharya S.S."/>
            <person name="Shirouzu T."/>
            <person name="Yoshinaga Y."/>
            <person name="Martin F.M."/>
            <person name="Grigoriev I.V."/>
            <person name="Hibbett D.S."/>
        </authorList>
    </citation>
    <scope>NUCLEOTIDE SEQUENCE [LARGE SCALE GENOMIC DNA]</scope>
    <source>
        <strain evidence="2 3">HHB12029</strain>
    </source>
</reference>
<dbReference type="Proteomes" id="UP000077266">
    <property type="component" value="Unassembled WGS sequence"/>
</dbReference>
<dbReference type="EMBL" id="KV425912">
    <property type="protein sequence ID" value="KZV99181.1"/>
    <property type="molecule type" value="Genomic_DNA"/>
</dbReference>
<dbReference type="InParanoid" id="A0A165MF70"/>
<name>A0A165MF70_EXIGL</name>
<feature type="compositionally biased region" description="Polar residues" evidence="1">
    <location>
        <begin position="21"/>
        <end position="35"/>
    </location>
</feature>
<evidence type="ECO:0000256" key="1">
    <source>
        <dbReference type="SAM" id="MobiDB-lite"/>
    </source>
</evidence>
<organism evidence="2 3">
    <name type="scientific">Exidia glandulosa HHB12029</name>
    <dbReference type="NCBI Taxonomy" id="1314781"/>
    <lineage>
        <taxon>Eukaryota</taxon>
        <taxon>Fungi</taxon>
        <taxon>Dikarya</taxon>
        <taxon>Basidiomycota</taxon>
        <taxon>Agaricomycotina</taxon>
        <taxon>Agaricomycetes</taxon>
        <taxon>Auriculariales</taxon>
        <taxon>Exidiaceae</taxon>
        <taxon>Exidia</taxon>
    </lineage>
</organism>
<protein>
    <submittedName>
        <fullName evidence="2">Uncharacterized protein</fullName>
    </submittedName>
</protein>
<feature type="compositionally biased region" description="Basic and acidic residues" evidence="1">
    <location>
        <begin position="41"/>
        <end position="61"/>
    </location>
</feature>
<proteinExistence type="predicted"/>
<gene>
    <name evidence="2" type="ORF">EXIGLDRAFT_726247</name>
</gene>
<accession>A0A165MF70</accession>